<keyword evidence="2" id="KW-0472">Membrane</keyword>
<feature type="region of interest" description="Disordered" evidence="1">
    <location>
        <begin position="141"/>
        <end position="167"/>
    </location>
</feature>
<accession>A0A3L6ZLI2</accession>
<proteinExistence type="predicted"/>
<keyword evidence="2" id="KW-0812">Transmembrane</keyword>
<name>A0A3L6ZLI2_9MICO</name>
<organism evidence="3 4">
    <name type="scientific">Mycetocola manganoxydans</name>
    <dbReference type="NCBI Taxonomy" id="699879"/>
    <lineage>
        <taxon>Bacteria</taxon>
        <taxon>Bacillati</taxon>
        <taxon>Actinomycetota</taxon>
        <taxon>Actinomycetes</taxon>
        <taxon>Micrococcales</taxon>
        <taxon>Microbacteriaceae</taxon>
        <taxon>Mycetocola</taxon>
    </lineage>
</organism>
<feature type="transmembrane region" description="Helical" evidence="2">
    <location>
        <begin position="12"/>
        <end position="33"/>
    </location>
</feature>
<dbReference type="OrthoDB" id="3217020at2"/>
<keyword evidence="2" id="KW-1133">Transmembrane helix</keyword>
<dbReference type="EMBL" id="RCUV01000020">
    <property type="protein sequence ID" value="RLP68525.1"/>
    <property type="molecule type" value="Genomic_DNA"/>
</dbReference>
<dbReference type="AlphaFoldDB" id="A0A3L6ZLI2"/>
<protein>
    <submittedName>
        <fullName evidence="3">DUF3093 domain-containing protein</fullName>
    </submittedName>
</protein>
<keyword evidence="4" id="KW-1185">Reference proteome</keyword>
<gene>
    <name evidence="3" type="ORF">D9V29_13680</name>
</gene>
<evidence type="ECO:0000256" key="2">
    <source>
        <dbReference type="SAM" id="Phobius"/>
    </source>
</evidence>
<feature type="transmembrane region" description="Helical" evidence="2">
    <location>
        <begin position="39"/>
        <end position="63"/>
    </location>
</feature>
<reference evidence="3 4" key="1">
    <citation type="submission" date="2018-10" db="EMBL/GenBank/DDBJ databases">
        <authorList>
            <person name="Li J."/>
        </authorList>
    </citation>
    <scope>NUCLEOTIDE SEQUENCE [LARGE SCALE GENOMIC DNA]</scope>
    <source>
        <strain evidence="3 4">CCTCC AB209002</strain>
    </source>
</reference>
<evidence type="ECO:0000313" key="3">
    <source>
        <dbReference type="EMBL" id="RLP68525.1"/>
    </source>
</evidence>
<comment type="caution">
    <text evidence="3">The sequence shown here is derived from an EMBL/GenBank/DDBJ whole genome shotgun (WGS) entry which is preliminary data.</text>
</comment>
<dbReference type="InterPro" id="IPR021443">
    <property type="entry name" value="DUF3093"/>
</dbReference>
<dbReference type="RefSeq" id="WP_121673882.1">
    <property type="nucleotide sequence ID" value="NZ_BMXM01000012.1"/>
</dbReference>
<dbReference type="Pfam" id="PF11292">
    <property type="entry name" value="DUF3093"/>
    <property type="match status" value="1"/>
</dbReference>
<dbReference type="Proteomes" id="UP000270299">
    <property type="component" value="Unassembled WGS sequence"/>
</dbReference>
<sequence>MHYYYRERLWPTPWIFISTALVIPASLIVFLPINTIVGIMTAVFLYLGVVTMLLLASPVVAVSDSGLIAGPARLPLEHIGQPQVFLDEEATLERGPRLDARAWLLIRGWVSPVIKIPLNDPADPAPYWLISSRHPQRVADALSEATSAIPTPDGTQEAALDQERPPQ</sequence>
<evidence type="ECO:0000256" key="1">
    <source>
        <dbReference type="SAM" id="MobiDB-lite"/>
    </source>
</evidence>
<evidence type="ECO:0000313" key="4">
    <source>
        <dbReference type="Proteomes" id="UP000270299"/>
    </source>
</evidence>